<evidence type="ECO:0000313" key="1">
    <source>
        <dbReference type="EMBL" id="AXR64214.1"/>
    </source>
</evidence>
<proteinExistence type="predicted"/>
<dbReference type="Gene3D" id="2.40.400.10">
    <property type="entry name" value="Acetoacetate decarboxylase-like"/>
    <property type="match status" value="1"/>
</dbReference>
<dbReference type="InterPro" id="IPR023375">
    <property type="entry name" value="ADC_dom_sf"/>
</dbReference>
<sequence>MIQNWEELLFLHWEVPQKFLEKILPQGLEIDTYQGKTYIGIVPFRMKRVRPIGLPPFPWISYFSELNVRTYVKAKGKPGVYFFSLDAGNRIVVEVARKFFHLPYLNAKINFKKEKTRKEFHCRRNDARANPGEFHITYRPSTEVYRTKEGTLENWLTERYCLYCKDSQEKIYRGEVHHLPWPIQKAECNIYHNTILKSNNIPLTHSMSEPLIHYSESLKVALFPLVPVY</sequence>
<dbReference type="PANTHER" id="PTHR39186:SF1">
    <property type="entry name" value="DUF2071 DOMAIN-CONTAINING PROTEIN"/>
    <property type="match status" value="1"/>
</dbReference>
<dbReference type="RefSeq" id="WP_036034627.1">
    <property type="nucleotide sequence ID" value="NZ_CP030144.1"/>
</dbReference>
<reference evidence="1 2" key="1">
    <citation type="submission" date="2018-06" db="EMBL/GenBank/DDBJ databases">
        <authorList>
            <person name="Tortosa P."/>
        </authorList>
    </citation>
    <scope>NUCLEOTIDE SEQUENCE [LARGE SCALE GENOMIC DNA]</scope>
    <source>
        <strain evidence="1 2">MDI222</strain>
    </source>
</reference>
<dbReference type="PANTHER" id="PTHR39186">
    <property type="entry name" value="DUF2071 FAMILY PROTEIN"/>
    <property type="match status" value="1"/>
</dbReference>
<reference evidence="1 2" key="2">
    <citation type="submission" date="2018-09" db="EMBL/GenBank/DDBJ databases">
        <title>Complete Genome sequences of three Leptospira mayottensis isolates obtained from Tenrecid mammals endemic to the Malagasy region.</title>
        <authorList>
            <person name="Cordonin C."/>
            <person name="Toty C."/>
        </authorList>
    </citation>
    <scope>NUCLEOTIDE SEQUENCE [LARGE SCALE GENOMIC DNA]</scope>
    <source>
        <strain evidence="1 2">MDI222</strain>
    </source>
</reference>
<organism evidence="1 2">
    <name type="scientific">Leptospira mayottensis</name>
    <dbReference type="NCBI Taxonomy" id="1137606"/>
    <lineage>
        <taxon>Bacteria</taxon>
        <taxon>Pseudomonadati</taxon>
        <taxon>Spirochaetota</taxon>
        <taxon>Spirochaetia</taxon>
        <taxon>Leptospirales</taxon>
        <taxon>Leptospiraceae</taxon>
        <taxon>Leptospira</taxon>
    </lineage>
</organism>
<protein>
    <submittedName>
        <fullName evidence="1">DUF2071 domain-containing protein</fullName>
    </submittedName>
</protein>
<gene>
    <name evidence="1" type="ORF">DQM28_08240</name>
</gene>
<dbReference type="Pfam" id="PF09844">
    <property type="entry name" value="DUF2071"/>
    <property type="match status" value="1"/>
</dbReference>
<dbReference type="InterPro" id="IPR018644">
    <property type="entry name" value="DUF2071"/>
</dbReference>
<dbReference type="EMBL" id="CP030144">
    <property type="protein sequence ID" value="AXR64214.1"/>
    <property type="molecule type" value="Genomic_DNA"/>
</dbReference>
<accession>A0ABM6Y8J9</accession>
<dbReference type="Proteomes" id="UP000258889">
    <property type="component" value="Chromosome i"/>
</dbReference>
<keyword evidence="2" id="KW-1185">Reference proteome</keyword>
<dbReference type="SUPFAM" id="SSF160104">
    <property type="entry name" value="Acetoacetate decarboxylase-like"/>
    <property type="match status" value="1"/>
</dbReference>
<name>A0ABM6Y8J9_9LEPT</name>
<evidence type="ECO:0000313" key="2">
    <source>
        <dbReference type="Proteomes" id="UP000258889"/>
    </source>
</evidence>